<name>A0A397P2T8_9SPHN</name>
<accession>A0A397P2T8</accession>
<sequence length="78" mass="8708">MGARIRIKPEHAEATAARFTAGSFHPIHVEYRPDGNTSFWFDRATAKKPAFIEIVRALPLEWWAIIGVVGGAPFTDQD</sequence>
<gene>
    <name evidence="1" type="ORF">DFR49_2101</name>
</gene>
<dbReference type="OrthoDB" id="9960085at2"/>
<dbReference type="RefSeq" id="WP_119035669.1">
    <property type="nucleotide sequence ID" value="NZ_QXDC01000003.1"/>
</dbReference>
<dbReference type="AlphaFoldDB" id="A0A397P2T8"/>
<evidence type="ECO:0000313" key="2">
    <source>
        <dbReference type="Proteomes" id="UP000266568"/>
    </source>
</evidence>
<dbReference type="Proteomes" id="UP000266568">
    <property type="component" value="Unassembled WGS sequence"/>
</dbReference>
<evidence type="ECO:0000313" key="1">
    <source>
        <dbReference type="EMBL" id="RIA43870.1"/>
    </source>
</evidence>
<reference evidence="1 2" key="1">
    <citation type="submission" date="2018-08" db="EMBL/GenBank/DDBJ databases">
        <title>Genomic Encyclopedia of Type Strains, Phase IV (KMG-IV): sequencing the most valuable type-strain genomes for metagenomic binning, comparative biology and taxonomic classification.</title>
        <authorList>
            <person name="Goeker M."/>
        </authorList>
    </citation>
    <scope>NUCLEOTIDE SEQUENCE [LARGE SCALE GENOMIC DNA]</scope>
    <source>
        <strain evidence="1 2">DSM 25527</strain>
    </source>
</reference>
<protein>
    <submittedName>
        <fullName evidence="1">Uncharacterized protein</fullName>
    </submittedName>
</protein>
<organism evidence="1 2">
    <name type="scientific">Hephaestia caeni</name>
    <dbReference type="NCBI Taxonomy" id="645617"/>
    <lineage>
        <taxon>Bacteria</taxon>
        <taxon>Pseudomonadati</taxon>
        <taxon>Pseudomonadota</taxon>
        <taxon>Alphaproteobacteria</taxon>
        <taxon>Sphingomonadales</taxon>
        <taxon>Sphingomonadaceae</taxon>
        <taxon>Hephaestia</taxon>
    </lineage>
</organism>
<proteinExistence type="predicted"/>
<keyword evidence="2" id="KW-1185">Reference proteome</keyword>
<comment type="caution">
    <text evidence="1">The sequence shown here is derived from an EMBL/GenBank/DDBJ whole genome shotgun (WGS) entry which is preliminary data.</text>
</comment>
<dbReference type="EMBL" id="QXDC01000003">
    <property type="protein sequence ID" value="RIA43870.1"/>
    <property type="molecule type" value="Genomic_DNA"/>
</dbReference>